<evidence type="ECO:0000259" key="7">
    <source>
        <dbReference type="PROSITE" id="PS51551"/>
    </source>
</evidence>
<dbReference type="GO" id="GO:0005886">
    <property type="term" value="C:plasma membrane"/>
    <property type="evidence" value="ECO:0007669"/>
    <property type="project" value="TreeGrafter"/>
</dbReference>
<keyword evidence="4" id="KW-1015">Disulfide bond</keyword>
<dbReference type="AlphaFoldDB" id="A0A183ENU2"/>
<feature type="domain" description="Ephrin RBD" evidence="7">
    <location>
        <begin position="1"/>
        <end position="101"/>
    </location>
</feature>
<evidence type="ECO:0000256" key="6">
    <source>
        <dbReference type="PROSITE-ProRule" id="PRU00884"/>
    </source>
</evidence>
<dbReference type="Pfam" id="PF00812">
    <property type="entry name" value="Ephrin"/>
    <property type="match status" value="1"/>
</dbReference>
<dbReference type="PROSITE" id="PS51551">
    <property type="entry name" value="EPHRIN_RBD_2"/>
    <property type="match status" value="1"/>
</dbReference>
<reference evidence="10" key="1">
    <citation type="submission" date="2016-06" db="UniProtKB">
        <authorList>
            <consortium name="WormBaseParasite"/>
        </authorList>
    </citation>
    <scope>IDENTIFICATION</scope>
</reference>
<dbReference type="EMBL" id="UYRT01095572">
    <property type="protein sequence ID" value="VDN40322.1"/>
    <property type="molecule type" value="Genomic_DNA"/>
</dbReference>
<keyword evidence="3" id="KW-0472">Membrane</keyword>
<comment type="similarity">
    <text evidence="6">Belongs to the ephrin family.</text>
</comment>
<evidence type="ECO:0000313" key="8">
    <source>
        <dbReference type="EMBL" id="VDN40322.1"/>
    </source>
</evidence>
<reference evidence="8 9" key="2">
    <citation type="submission" date="2018-11" db="EMBL/GenBank/DDBJ databases">
        <authorList>
            <consortium name="Pathogen Informatics"/>
        </authorList>
    </citation>
    <scope>NUCLEOTIDE SEQUENCE [LARGE SCALE GENOMIC DNA]</scope>
</reference>
<dbReference type="Gene3D" id="2.60.40.420">
    <property type="entry name" value="Cupredoxins - blue copper proteins"/>
    <property type="match status" value="1"/>
</dbReference>
<dbReference type="PANTHER" id="PTHR11304">
    <property type="entry name" value="EPHRIN"/>
    <property type="match status" value="1"/>
</dbReference>
<evidence type="ECO:0000256" key="2">
    <source>
        <dbReference type="ARBA" id="ARBA00022729"/>
    </source>
</evidence>
<keyword evidence="9" id="KW-1185">Reference proteome</keyword>
<evidence type="ECO:0000256" key="1">
    <source>
        <dbReference type="ARBA" id="ARBA00004370"/>
    </source>
</evidence>
<evidence type="ECO:0000256" key="5">
    <source>
        <dbReference type="ARBA" id="ARBA00023180"/>
    </source>
</evidence>
<dbReference type="InterPro" id="IPR031328">
    <property type="entry name" value="Ephrin"/>
</dbReference>
<proteinExistence type="inferred from homology"/>
<dbReference type="GO" id="GO:0007411">
    <property type="term" value="P:axon guidance"/>
    <property type="evidence" value="ECO:0007669"/>
    <property type="project" value="TreeGrafter"/>
</dbReference>
<dbReference type="InterPro" id="IPR001799">
    <property type="entry name" value="Ephrin_RBD"/>
</dbReference>
<organism evidence="10">
    <name type="scientific">Gongylonema pulchrum</name>
    <dbReference type="NCBI Taxonomy" id="637853"/>
    <lineage>
        <taxon>Eukaryota</taxon>
        <taxon>Metazoa</taxon>
        <taxon>Ecdysozoa</taxon>
        <taxon>Nematoda</taxon>
        <taxon>Chromadorea</taxon>
        <taxon>Rhabditida</taxon>
        <taxon>Spirurina</taxon>
        <taxon>Spiruromorpha</taxon>
        <taxon>Spiruroidea</taxon>
        <taxon>Gongylonematidae</taxon>
        <taxon>Gongylonema</taxon>
    </lineage>
</organism>
<dbReference type="GO" id="GO:0046875">
    <property type="term" value="F:ephrin receptor binding"/>
    <property type="evidence" value="ECO:0007669"/>
    <property type="project" value="TreeGrafter"/>
</dbReference>
<evidence type="ECO:0000256" key="3">
    <source>
        <dbReference type="ARBA" id="ARBA00023136"/>
    </source>
</evidence>
<dbReference type="SUPFAM" id="SSF49503">
    <property type="entry name" value="Cupredoxins"/>
    <property type="match status" value="1"/>
</dbReference>
<keyword evidence="2" id="KW-0732">Signal</keyword>
<protein>
    <submittedName>
        <fullName evidence="10">Ephrin RBD domain-containing protein</fullName>
    </submittedName>
</protein>
<gene>
    <name evidence="8" type="ORF">GPUH_LOCUS22632</name>
</gene>
<accession>A0A183ENU2</accession>
<comment type="caution">
    <text evidence="6">Lacks conserved residue(s) required for the propagation of feature annotation.</text>
</comment>
<sequence length="101" mass="11872">MKPKTCTRARNVRRNEEEANWTQVSQDGYNNCELIDERLIGVCQTPEQQSSISIVFRDFSPLPGALEFKPGHSYYFISEFRLFATNFAKEKNKTFWGSKRW</sequence>
<comment type="subcellular location">
    <subcellularLocation>
        <location evidence="1">Membrane</location>
    </subcellularLocation>
</comment>
<dbReference type="PANTHER" id="PTHR11304:SF29">
    <property type="entry name" value="EPHRIN"/>
    <property type="match status" value="1"/>
</dbReference>
<dbReference type="InterPro" id="IPR008972">
    <property type="entry name" value="Cupredoxin"/>
</dbReference>
<dbReference type="OrthoDB" id="6250301at2759"/>
<keyword evidence="5" id="KW-0325">Glycoprotein</keyword>
<name>A0A183ENU2_9BILA</name>
<dbReference type="GO" id="GO:0048013">
    <property type="term" value="P:ephrin receptor signaling pathway"/>
    <property type="evidence" value="ECO:0007669"/>
    <property type="project" value="TreeGrafter"/>
</dbReference>
<evidence type="ECO:0000313" key="9">
    <source>
        <dbReference type="Proteomes" id="UP000271098"/>
    </source>
</evidence>
<evidence type="ECO:0000256" key="4">
    <source>
        <dbReference type="ARBA" id="ARBA00023157"/>
    </source>
</evidence>
<dbReference type="WBParaSite" id="GPUH_0002266001-mRNA-1">
    <property type="protein sequence ID" value="GPUH_0002266001-mRNA-1"/>
    <property type="gene ID" value="GPUH_0002266001"/>
</dbReference>
<evidence type="ECO:0000313" key="10">
    <source>
        <dbReference type="WBParaSite" id="GPUH_0002266001-mRNA-1"/>
    </source>
</evidence>
<dbReference type="Proteomes" id="UP000271098">
    <property type="component" value="Unassembled WGS sequence"/>
</dbReference>